<evidence type="ECO:0000313" key="3">
    <source>
        <dbReference type="Proteomes" id="UP000533476"/>
    </source>
</evidence>
<dbReference type="Proteomes" id="UP000533476">
    <property type="component" value="Unassembled WGS sequence"/>
</dbReference>
<accession>A0A7Y0L6P3</accession>
<sequence length="202" mass="23023">MSWLTVGLPAVIAGVAGIAGSLVQRKFQLADDERRRAAQREDEKRQRQELAEEQMAERRRLSDAASLRLLHRTLQDLRHQFESIAPGIRNGVASENVFTPEAEFYKASEQFRHAAMGVWILDDDLRDKLDRLLQTVGEFLNETHNLGVTKYFGPDGAGGRREFVQQVTQYSENQRALLTHLLDAFRDFVKVMTERVGLSDIL</sequence>
<comment type="caution">
    <text evidence="2">The sequence shown here is derived from an EMBL/GenBank/DDBJ whole genome shotgun (WGS) entry which is preliminary data.</text>
</comment>
<protein>
    <submittedName>
        <fullName evidence="2">Uncharacterized protein</fullName>
    </submittedName>
</protein>
<evidence type="ECO:0000256" key="1">
    <source>
        <dbReference type="SAM" id="MobiDB-lite"/>
    </source>
</evidence>
<keyword evidence="3" id="KW-1185">Reference proteome</keyword>
<dbReference type="RefSeq" id="WP_169101263.1">
    <property type="nucleotide sequence ID" value="NZ_JABBVZ010000064.1"/>
</dbReference>
<evidence type="ECO:0000313" key="2">
    <source>
        <dbReference type="EMBL" id="NMP23741.1"/>
    </source>
</evidence>
<reference evidence="2 3" key="1">
    <citation type="submission" date="2020-04" db="EMBL/GenBank/DDBJ databases">
        <authorList>
            <person name="Zhang R."/>
            <person name="Schippers A."/>
        </authorList>
    </citation>
    <scope>NUCLEOTIDE SEQUENCE [LARGE SCALE GENOMIC DNA]</scope>
    <source>
        <strain evidence="2 3">DSM 109850</strain>
    </source>
</reference>
<proteinExistence type="predicted"/>
<dbReference type="EMBL" id="JABBVZ010000064">
    <property type="protein sequence ID" value="NMP23741.1"/>
    <property type="molecule type" value="Genomic_DNA"/>
</dbReference>
<feature type="region of interest" description="Disordered" evidence="1">
    <location>
        <begin position="34"/>
        <end position="57"/>
    </location>
</feature>
<gene>
    <name evidence="2" type="ORF">HIJ39_15470</name>
</gene>
<dbReference type="AlphaFoldDB" id="A0A7Y0L6P3"/>
<name>A0A7Y0L6P3_9FIRM</name>
<organism evidence="2 3">
    <name type="scientific">Sulfobacillus harzensis</name>
    <dbReference type="NCBI Taxonomy" id="2729629"/>
    <lineage>
        <taxon>Bacteria</taxon>
        <taxon>Bacillati</taxon>
        <taxon>Bacillota</taxon>
        <taxon>Clostridia</taxon>
        <taxon>Eubacteriales</taxon>
        <taxon>Clostridiales Family XVII. Incertae Sedis</taxon>
        <taxon>Sulfobacillus</taxon>
    </lineage>
</organism>